<sequence length="190" mass="21124">MTRPWLTPPRGPAAERAAGIVEAIPVLETERLILRAPRLDDWPGLEPIWTSDRARHIGGPMSPEEAWLDFNQLVASWLLRGFGAFVLEERDTGRALGIATLDHEWGDPEPELGWLLVEEAEGRGLAREAGRALIRHARELIGDGSFVAYMDRAHARSIRVAEALGGVADSDPHPLDPRVVVYRFPEESEE</sequence>
<dbReference type="OrthoDB" id="6293260at2"/>
<comment type="caution">
    <text evidence="2">The sequence shown here is derived from an EMBL/GenBank/DDBJ whole genome shotgun (WGS) entry which is preliminary data.</text>
</comment>
<dbReference type="EMBL" id="RDRB01000007">
    <property type="protein sequence ID" value="ROT99388.1"/>
    <property type="molecule type" value="Genomic_DNA"/>
</dbReference>
<dbReference type="PANTHER" id="PTHR43792">
    <property type="entry name" value="GNAT FAMILY, PUTATIVE (AFU_ORTHOLOGUE AFUA_3G00765)-RELATED-RELATED"/>
    <property type="match status" value="1"/>
</dbReference>
<dbReference type="AlphaFoldDB" id="A0A3N2QVX1"/>
<reference evidence="2 3" key="1">
    <citation type="submission" date="2018-10" db="EMBL/GenBank/DDBJ databases">
        <title>Histidinibacterium lentulum gen. nov., sp. nov., a marine bacterium from the culture broth of Picochlorum sp. 122.</title>
        <authorList>
            <person name="Wang G."/>
        </authorList>
    </citation>
    <scope>NUCLEOTIDE SEQUENCE [LARGE SCALE GENOMIC DNA]</scope>
    <source>
        <strain evidence="2 3">B17</strain>
    </source>
</reference>
<dbReference type="PANTHER" id="PTHR43792:SF1">
    <property type="entry name" value="N-ACETYLTRANSFERASE DOMAIN-CONTAINING PROTEIN"/>
    <property type="match status" value="1"/>
</dbReference>
<keyword evidence="2" id="KW-0808">Transferase</keyword>
<organism evidence="2 3">
    <name type="scientific">Histidinibacterium lentulum</name>
    <dbReference type="NCBI Taxonomy" id="2480588"/>
    <lineage>
        <taxon>Bacteria</taxon>
        <taxon>Pseudomonadati</taxon>
        <taxon>Pseudomonadota</taxon>
        <taxon>Alphaproteobacteria</taxon>
        <taxon>Rhodobacterales</taxon>
        <taxon>Paracoccaceae</taxon>
        <taxon>Histidinibacterium</taxon>
    </lineage>
</organism>
<evidence type="ECO:0000313" key="3">
    <source>
        <dbReference type="Proteomes" id="UP000268016"/>
    </source>
</evidence>
<accession>A0A3N2QVX1</accession>
<dbReference type="GO" id="GO:0016747">
    <property type="term" value="F:acyltransferase activity, transferring groups other than amino-acyl groups"/>
    <property type="evidence" value="ECO:0007669"/>
    <property type="project" value="InterPro"/>
</dbReference>
<evidence type="ECO:0000313" key="2">
    <source>
        <dbReference type="EMBL" id="ROT99388.1"/>
    </source>
</evidence>
<dbReference type="InterPro" id="IPR051531">
    <property type="entry name" value="N-acetyltransferase"/>
</dbReference>
<proteinExistence type="predicted"/>
<dbReference type="PROSITE" id="PS51186">
    <property type="entry name" value="GNAT"/>
    <property type="match status" value="1"/>
</dbReference>
<dbReference type="RefSeq" id="WP_123642983.1">
    <property type="nucleotide sequence ID" value="NZ_ML119087.1"/>
</dbReference>
<evidence type="ECO:0000259" key="1">
    <source>
        <dbReference type="PROSITE" id="PS51186"/>
    </source>
</evidence>
<gene>
    <name evidence="2" type="ORF">EAT49_14305</name>
</gene>
<dbReference type="Proteomes" id="UP000268016">
    <property type="component" value="Unassembled WGS sequence"/>
</dbReference>
<dbReference type="SUPFAM" id="SSF55729">
    <property type="entry name" value="Acyl-CoA N-acyltransferases (Nat)"/>
    <property type="match status" value="1"/>
</dbReference>
<keyword evidence="3" id="KW-1185">Reference proteome</keyword>
<name>A0A3N2QVX1_9RHOB</name>
<dbReference type="Gene3D" id="3.40.630.30">
    <property type="match status" value="1"/>
</dbReference>
<dbReference type="InterPro" id="IPR016181">
    <property type="entry name" value="Acyl_CoA_acyltransferase"/>
</dbReference>
<dbReference type="Pfam" id="PF13302">
    <property type="entry name" value="Acetyltransf_3"/>
    <property type="match status" value="1"/>
</dbReference>
<dbReference type="InterPro" id="IPR000182">
    <property type="entry name" value="GNAT_dom"/>
</dbReference>
<protein>
    <submittedName>
        <fullName evidence="2">N-acetyltransferase</fullName>
    </submittedName>
</protein>
<feature type="domain" description="N-acetyltransferase" evidence="1">
    <location>
        <begin position="32"/>
        <end position="187"/>
    </location>
</feature>